<dbReference type="AlphaFoldDB" id="A0A543A0W0"/>
<evidence type="ECO:0000259" key="1">
    <source>
        <dbReference type="Pfam" id="PF04480"/>
    </source>
</evidence>
<reference evidence="2 3" key="1">
    <citation type="submission" date="2019-06" db="EMBL/GenBank/DDBJ databases">
        <title>Sequencing the genomes of 1000 actinobacteria strains.</title>
        <authorList>
            <person name="Klenk H.-P."/>
        </authorList>
    </citation>
    <scope>NUCLEOTIDE SEQUENCE [LARGE SCALE GENOMIC DNA]</scope>
    <source>
        <strain evidence="2 3">DSM 25218</strain>
    </source>
</reference>
<dbReference type="InterPro" id="IPR007569">
    <property type="entry name" value="DUF559"/>
</dbReference>
<dbReference type="Pfam" id="PF04480">
    <property type="entry name" value="DUF559"/>
    <property type="match status" value="1"/>
</dbReference>
<name>A0A543A0W0_9ACTN</name>
<dbReference type="OrthoDB" id="3173471at2"/>
<evidence type="ECO:0000313" key="3">
    <source>
        <dbReference type="Proteomes" id="UP000320209"/>
    </source>
</evidence>
<proteinExistence type="predicted"/>
<dbReference type="EMBL" id="VFOV01000001">
    <property type="protein sequence ID" value="TQL66237.1"/>
    <property type="molecule type" value="Genomic_DNA"/>
</dbReference>
<keyword evidence="3" id="KW-1185">Reference proteome</keyword>
<dbReference type="Proteomes" id="UP000320209">
    <property type="component" value="Unassembled WGS sequence"/>
</dbReference>
<organism evidence="2 3">
    <name type="scientific">Nocardioides albertanoniae</name>
    <dbReference type="NCBI Taxonomy" id="1175486"/>
    <lineage>
        <taxon>Bacteria</taxon>
        <taxon>Bacillati</taxon>
        <taxon>Actinomycetota</taxon>
        <taxon>Actinomycetes</taxon>
        <taxon>Propionibacteriales</taxon>
        <taxon>Nocardioidaceae</taxon>
        <taxon>Nocardioides</taxon>
    </lineage>
</organism>
<evidence type="ECO:0000313" key="2">
    <source>
        <dbReference type="EMBL" id="TQL66237.1"/>
    </source>
</evidence>
<dbReference type="Gene3D" id="3.40.960.10">
    <property type="entry name" value="VSR Endonuclease"/>
    <property type="match status" value="1"/>
</dbReference>
<protein>
    <submittedName>
        <fullName evidence="2">Uncharacterized protein DUF559</fullName>
    </submittedName>
</protein>
<dbReference type="RefSeq" id="WP_141778462.1">
    <property type="nucleotide sequence ID" value="NZ_VFOV01000001.1"/>
</dbReference>
<comment type="caution">
    <text evidence="2">The sequence shown here is derived from an EMBL/GenBank/DDBJ whole genome shotgun (WGS) entry which is preliminary data.</text>
</comment>
<accession>A0A543A0W0</accession>
<sequence>MTEDPDSVPFDPTRPFTRAAAAARGNIRDLRTPSYQRLLHGIYVAAPVETTPALIAEAALLPFGEKAWASHATAARVLGLPIPPLPGEHVTVVERRRRRSRREVACHLTKKGWVKEVSGVRVSAPQQVFVELATQLTLVDLVIVGDHLVRKGLVDLETLRKFCADASGPGAALARTAAGYVRNGVDSPMETRLRLLIVLAGLPEPEVNLLVGDEIERRKYDLSYRRSRTILEYDGRQHVERVEQWEADLERREAIDDDQWRIMVFVAKDIYKSPGRTLERIHRALRLRGEPGVPSTLSDAWRAHFPGWS</sequence>
<feature type="domain" description="DUF559" evidence="1">
    <location>
        <begin position="221"/>
        <end position="285"/>
    </location>
</feature>
<gene>
    <name evidence="2" type="ORF">FB381_0086</name>
</gene>